<dbReference type="PANTHER" id="PTHR11139">
    <property type="entry name" value="ATAXIA TELANGIECTASIA MUTATED ATM -RELATED"/>
    <property type="match status" value="1"/>
</dbReference>
<evidence type="ECO:0000256" key="4">
    <source>
        <dbReference type="ARBA" id="ARBA00022527"/>
    </source>
</evidence>
<dbReference type="GO" id="GO:0005524">
    <property type="term" value="F:ATP binding"/>
    <property type="evidence" value="ECO:0007669"/>
    <property type="project" value="UniProtKB-KW"/>
</dbReference>
<keyword evidence="7" id="KW-0227">DNA damage</keyword>
<evidence type="ECO:0000256" key="1">
    <source>
        <dbReference type="ARBA" id="ARBA00004123"/>
    </source>
</evidence>
<accession>A0A9N9QYR8</accession>
<feature type="domain" description="FAT" evidence="14">
    <location>
        <begin position="223"/>
        <end position="773"/>
    </location>
</feature>
<feature type="domain" description="PI3K/PI4K catalytic" evidence="13">
    <location>
        <begin position="883"/>
        <end position="1194"/>
    </location>
</feature>
<dbReference type="InterPro" id="IPR018936">
    <property type="entry name" value="PI3/4_kinase_CS"/>
</dbReference>
<evidence type="ECO:0000259" key="15">
    <source>
        <dbReference type="PROSITE" id="PS51190"/>
    </source>
</evidence>
<evidence type="ECO:0000256" key="10">
    <source>
        <dbReference type="ARBA" id="ARBA00023204"/>
    </source>
</evidence>
<dbReference type="InterPro" id="IPR011009">
    <property type="entry name" value="Kinase-like_dom_sf"/>
</dbReference>
<dbReference type="GO" id="GO:0000077">
    <property type="term" value="P:DNA damage checkpoint signaling"/>
    <property type="evidence" value="ECO:0007669"/>
    <property type="project" value="TreeGrafter"/>
</dbReference>
<dbReference type="PROSITE" id="PS50290">
    <property type="entry name" value="PI3_4_KINASE_3"/>
    <property type="match status" value="1"/>
</dbReference>
<keyword evidence="17" id="KW-1185">Reference proteome</keyword>
<evidence type="ECO:0000313" key="17">
    <source>
        <dbReference type="Proteomes" id="UP001153714"/>
    </source>
</evidence>
<dbReference type="GO" id="GO:0005694">
    <property type="term" value="C:chromosome"/>
    <property type="evidence" value="ECO:0007669"/>
    <property type="project" value="TreeGrafter"/>
</dbReference>
<dbReference type="EMBL" id="OU893346">
    <property type="protein sequence ID" value="CAG9786103.1"/>
    <property type="molecule type" value="Genomic_DNA"/>
</dbReference>
<reference evidence="16" key="1">
    <citation type="submission" date="2021-12" db="EMBL/GenBank/DDBJ databases">
        <authorList>
            <person name="King R."/>
        </authorList>
    </citation>
    <scope>NUCLEOTIDE SEQUENCE</scope>
</reference>
<feature type="domain" description="FATC" evidence="15">
    <location>
        <begin position="1192"/>
        <end position="1224"/>
    </location>
</feature>
<dbReference type="PROSITE" id="PS51190">
    <property type="entry name" value="FATC"/>
    <property type="match status" value="1"/>
</dbReference>
<name>A0A9N9QYR8_9NEOP</name>
<evidence type="ECO:0000256" key="2">
    <source>
        <dbReference type="ARBA" id="ARBA00010769"/>
    </source>
</evidence>
<evidence type="ECO:0000256" key="12">
    <source>
        <dbReference type="ARBA" id="ARBA00024420"/>
    </source>
</evidence>
<dbReference type="InterPro" id="IPR003151">
    <property type="entry name" value="PIK-rel_kinase_FAT"/>
</dbReference>
<comment type="similarity">
    <text evidence="2">Belongs to the PI3/PI4-kinase family. ATM subfamily.</text>
</comment>
<organism evidence="16 17">
    <name type="scientific">Diatraea saccharalis</name>
    <name type="common">sugarcane borer</name>
    <dbReference type="NCBI Taxonomy" id="40085"/>
    <lineage>
        <taxon>Eukaryota</taxon>
        <taxon>Metazoa</taxon>
        <taxon>Ecdysozoa</taxon>
        <taxon>Arthropoda</taxon>
        <taxon>Hexapoda</taxon>
        <taxon>Insecta</taxon>
        <taxon>Pterygota</taxon>
        <taxon>Neoptera</taxon>
        <taxon>Endopterygota</taxon>
        <taxon>Lepidoptera</taxon>
        <taxon>Glossata</taxon>
        <taxon>Ditrysia</taxon>
        <taxon>Pyraloidea</taxon>
        <taxon>Crambidae</taxon>
        <taxon>Crambinae</taxon>
        <taxon>Diatraea</taxon>
    </lineage>
</organism>
<evidence type="ECO:0000256" key="11">
    <source>
        <dbReference type="ARBA" id="ARBA00023242"/>
    </source>
</evidence>
<dbReference type="InterPro" id="IPR003152">
    <property type="entry name" value="FATC_dom"/>
</dbReference>
<dbReference type="Pfam" id="PF00454">
    <property type="entry name" value="PI3_PI4_kinase"/>
    <property type="match status" value="1"/>
</dbReference>
<keyword evidence="10" id="KW-0234">DNA repair</keyword>
<dbReference type="Pfam" id="PF23593">
    <property type="entry name" value="HEAT_ATR"/>
    <property type="match status" value="1"/>
</dbReference>
<dbReference type="SMART" id="SM00146">
    <property type="entry name" value="PI3Kc"/>
    <property type="match status" value="1"/>
</dbReference>
<evidence type="ECO:0000313" key="16">
    <source>
        <dbReference type="EMBL" id="CAG9786103.1"/>
    </source>
</evidence>
<evidence type="ECO:0000259" key="13">
    <source>
        <dbReference type="PROSITE" id="PS50290"/>
    </source>
</evidence>
<comment type="subcellular location">
    <subcellularLocation>
        <location evidence="1">Nucleus</location>
    </subcellularLocation>
</comment>
<evidence type="ECO:0000259" key="14">
    <source>
        <dbReference type="PROSITE" id="PS51189"/>
    </source>
</evidence>
<evidence type="ECO:0000256" key="9">
    <source>
        <dbReference type="ARBA" id="ARBA00022840"/>
    </source>
</evidence>
<dbReference type="GO" id="GO:0006281">
    <property type="term" value="P:DNA repair"/>
    <property type="evidence" value="ECO:0007669"/>
    <property type="project" value="UniProtKB-KW"/>
</dbReference>
<sequence length="1224" mass="142010">MDCYALTIQEILKIYEISPTGSKKEVWDSFPEHMHQIMFPLLSSRYTLAYPSQPKKVHPLFGSQYATTFLEWAHNWAGQLIPLIQPDSIRELLRTVHPSMRRDVRTLFLFLPYVLLHAVMTKNNAQYIQEEMLAVVGLENFGNTNVRSERSRYKILRHIRMTPNVNSVQTEEGNQSKCSKTIYTLLDFLNRWILEWCHTKQMPLDNEHYKAIASFLEKFDKLTIARGNFLCGELERALQYLELYMDKNTDRIQEQLPLLAEIYALLDEPDSVAGILSIKRSEPSLKELILAQVVTGRLQDAALCYERLAQEGQLDKHSLRGMIDCYLGLDQPFTAYRLLSEHESEDGMMELAAEPLWRLGRFEQLEELVKKPVPLCRENWGLLMGRILLAFRSQDYEQFDMSCKDANNRLLTQMDGESKGESALRSGYQSVLGLHIITEVKHSNEALKRLKMTNDCDEQVTEIIDQLLDEWRRRLSVVQSDVRTIEPLLRLRRILLHQTQEMLLSTHPDTAARLKACIGDLWLQSAKHARKAGVFQQSYMYILNAEEYHPEELFIEKAKMYWARGQHESAFTTLRRGLDEAYPNIEQLTNEQRKICAKAKLLIAKYNDETTNVDVDVNIGYYKESVDVFKQWEKSLVCLGSYYEKVSSPDTIYDTNVMWTRRLHALNSYGKALQYGHKYLYQSMPRMLSIWLDMEVTSQDTSAHFVLAQMTEIIKTYSERLPLYLYLTAFSQIVSRICHPVKEVYLQLKAIIVKLILAYPQHTLWMMMCVIKSSYPTRMKRCADVFTDPRLKEPPMLKFISDFTDLAENLIELCNKPIMNGGSTTTVSSLVRTLPRLLASEGFSHIMMPFQEFCKIVLPSKAARQERIDFNIPVEPTVYIAGVKEHITILQSLQKPRKVTLKGSDGKSYIIMLKPRDDLRKDYRLMEFNGVVNRFLQDAPDTRRRRLYIRTYCVLPLNEECGLIEWVPNLVGLRPILMHIYKQKGIHTSNRELKEMMCLTKDPVEKKRHIYEEMLLPKHPPVFQEWFRRVFSDPYGWYQARSAYIRTTAVMSMVGYILGLGDRHGENVSFDSTNGDTVHVDFNCLFNKGEAFEWPERVPFRLTHNMEAAMGPLKHEGMYRKSCEAVMKALRAQTAALMSVIGPFVYDPLVSWGRSKNVDIGERTNEQALQHLQQIRQRLNGMVKTKNKQLSLSLSPEGQVEHLIVEATSIHNLCQMYIGWGPFL</sequence>
<dbReference type="EC" id="2.7.11.1" evidence="3"/>
<gene>
    <name evidence="16" type="ORF">DIATSA_LOCUS4082</name>
</gene>
<dbReference type="InterPro" id="IPR056802">
    <property type="entry name" value="ATR-like_M-HEAT"/>
</dbReference>
<evidence type="ECO:0000256" key="8">
    <source>
        <dbReference type="ARBA" id="ARBA00022777"/>
    </source>
</evidence>
<dbReference type="GO" id="GO:0005634">
    <property type="term" value="C:nucleus"/>
    <property type="evidence" value="ECO:0007669"/>
    <property type="project" value="UniProtKB-SubCell"/>
</dbReference>
<dbReference type="Pfam" id="PF25030">
    <property type="entry name" value="M-HEAT_ATR"/>
    <property type="match status" value="1"/>
</dbReference>
<dbReference type="CDD" id="cd00892">
    <property type="entry name" value="PIKKc_ATR"/>
    <property type="match status" value="1"/>
</dbReference>
<proteinExistence type="inferred from homology"/>
<keyword evidence="8" id="KW-0418">Kinase</keyword>
<dbReference type="Proteomes" id="UP001153714">
    <property type="component" value="Chromosome 15"/>
</dbReference>
<keyword evidence="9" id="KW-0067">ATP-binding</keyword>
<dbReference type="Gene3D" id="1.10.1070.11">
    <property type="entry name" value="Phosphatidylinositol 3-/4-kinase, catalytic domain"/>
    <property type="match status" value="1"/>
</dbReference>
<dbReference type="Pfam" id="PF02260">
    <property type="entry name" value="FATC"/>
    <property type="match status" value="1"/>
</dbReference>
<dbReference type="SUPFAM" id="SSF56112">
    <property type="entry name" value="Protein kinase-like (PK-like)"/>
    <property type="match status" value="1"/>
</dbReference>
<dbReference type="InterPro" id="IPR014009">
    <property type="entry name" value="PIK_FAT"/>
</dbReference>
<dbReference type="SMART" id="SM01343">
    <property type="entry name" value="FATC"/>
    <property type="match status" value="1"/>
</dbReference>
<keyword evidence="11" id="KW-0539">Nucleus</keyword>
<evidence type="ECO:0000256" key="7">
    <source>
        <dbReference type="ARBA" id="ARBA00022763"/>
    </source>
</evidence>
<evidence type="ECO:0000256" key="3">
    <source>
        <dbReference type="ARBA" id="ARBA00012513"/>
    </source>
</evidence>
<keyword evidence="6" id="KW-0547">Nucleotide-binding</keyword>
<dbReference type="InterPro" id="IPR050517">
    <property type="entry name" value="DDR_Repair_Kinase"/>
</dbReference>
<dbReference type="OrthoDB" id="381190at2759"/>
<dbReference type="GO" id="GO:0000723">
    <property type="term" value="P:telomere maintenance"/>
    <property type="evidence" value="ECO:0007669"/>
    <property type="project" value="TreeGrafter"/>
</dbReference>
<dbReference type="Pfam" id="PF02259">
    <property type="entry name" value="FAT"/>
    <property type="match status" value="1"/>
</dbReference>
<dbReference type="Gene3D" id="3.30.1010.10">
    <property type="entry name" value="Phosphatidylinositol 3-kinase Catalytic Subunit, Chain A, domain 4"/>
    <property type="match status" value="1"/>
</dbReference>
<evidence type="ECO:0000256" key="6">
    <source>
        <dbReference type="ARBA" id="ARBA00022741"/>
    </source>
</evidence>
<dbReference type="InterPro" id="IPR000403">
    <property type="entry name" value="PI3/4_kinase_cat_dom"/>
</dbReference>
<dbReference type="PROSITE" id="PS00916">
    <property type="entry name" value="PI3_4_KINASE_2"/>
    <property type="match status" value="1"/>
</dbReference>
<protein>
    <recommendedName>
        <fullName evidence="12">Serine/threonine-protein kinase ATR</fullName>
        <ecNumber evidence="3">2.7.11.1</ecNumber>
    </recommendedName>
</protein>
<dbReference type="AlphaFoldDB" id="A0A9N9QYR8"/>
<dbReference type="InterPro" id="IPR057564">
    <property type="entry name" value="HEAT_ATR"/>
</dbReference>
<dbReference type="PROSITE" id="PS51189">
    <property type="entry name" value="FAT"/>
    <property type="match status" value="1"/>
</dbReference>
<evidence type="ECO:0000256" key="5">
    <source>
        <dbReference type="ARBA" id="ARBA00022679"/>
    </source>
</evidence>
<keyword evidence="4" id="KW-0723">Serine/threonine-protein kinase</keyword>
<dbReference type="GO" id="GO:0004674">
    <property type="term" value="F:protein serine/threonine kinase activity"/>
    <property type="evidence" value="ECO:0007669"/>
    <property type="project" value="UniProtKB-KW"/>
</dbReference>
<dbReference type="PANTHER" id="PTHR11139:SF69">
    <property type="entry name" value="SERINE_THREONINE-PROTEIN KINASE ATR"/>
    <property type="match status" value="1"/>
</dbReference>
<dbReference type="InterPro" id="IPR036940">
    <property type="entry name" value="PI3/4_kinase_cat_sf"/>
</dbReference>
<reference evidence="16" key="2">
    <citation type="submission" date="2022-10" db="EMBL/GenBank/DDBJ databases">
        <authorList>
            <consortium name="ENA_rothamsted_submissions"/>
            <consortium name="culmorum"/>
            <person name="King R."/>
        </authorList>
    </citation>
    <scope>NUCLEOTIDE SEQUENCE</scope>
</reference>
<keyword evidence="5" id="KW-0808">Transferase</keyword>